<dbReference type="InterPro" id="IPR013126">
    <property type="entry name" value="Hsp_70_fam"/>
</dbReference>
<evidence type="ECO:0000313" key="5">
    <source>
        <dbReference type="Ensembl" id="ENSEBUP00000019068.1"/>
    </source>
</evidence>
<keyword evidence="2" id="KW-0547">Nucleotide-binding</keyword>
<reference evidence="5" key="2">
    <citation type="submission" date="2025-09" db="UniProtKB">
        <authorList>
            <consortium name="Ensembl"/>
        </authorList>
    </citation>
    <scope>IDENTIFICATION</scope>
</reference>
<evidence type="ECO:0000256" key="4">
    <source>
        <dbReference type="SAM" id="Phobius"/>
    </source>
</evidence>
<evidence type="ECO:0000313" key="6">
    <source>
        <dbReference type="Proteomes" id="UP000694388"/>
    </source>
</evidence>
<dbReference type="Ensembl" id="ENSEBUT00000019644.1">
    <property type="protein sequence ID" value="ENSEBUP00000019068.1"/>
    <property type="gene ID" value="ENSEBUG00000011885.1"/>
</dbReference>
<proteinExistence type="inferred from homology"/>
<reference evidence="5" key="1">
    <citation type="submission" date="2025-08" db="UniProtKB">
        <authorList>
            <consortium name="Ensembl"/>
        </authorList>
    </citation>
    <scope>IDENTIFICATION</scope>
</reference>
<evidence type="ECO:0000256" key="3">
    <source>
        <dbReference type="ARBA" id="ARBA00022840"/>
    </source>
</evidence>
<dbReference type="FunFam" id="3.30.420.40:FF:000028">
    <property type="entry name" value="heat shock 70 kDa protein-like"/>
    <property type="match status" value="1"/>
</dbReference>
<dbReference type="InterPro" id="IPR043129">
    <property type="entry name" value="ATPase_NBD"/>
</dbReference>
<evidence type="ECO:0000256" key="1">
    <source>
        <dbReference type="ARBA" id="ARBA00007381"/>
    </source>
</evidence>
<keyword evidence="3" id="KW-0067">ATP-binding</keyword>
<dbReference type="AlphaFoldDB" id="A0A8C4QS64"/>
<dbReference type="GO" id="GO:0140662">
    <property type="term" value="F:ATP-dependent protein folding chaperone"/>
    <property type="evidence" value="ECO:0007669"/>
    <property type="project" value="InterPro"/>
</dbReference>
<keyword evidence="6" id="KW-1185">Reference proteome</keyword>
<sequence length="160" mass="17650">CKPPNQHQGVDSACHSSKDGHVDVVANDAGDRVTPAVVAFCDGETLVGLAAKQGRIRNANNTVVGVKRILGHKLLECKTFLKVYLNCSRVTNSKTFDIGLFLVELFAIFQLCFWWTVCGFAMVYHRLCSGFNIAGNARFLSEWPVECRGLWGKSILCLVQ</sequence>
<dbReference type="Pfam" id="PF00012">
    <property type="entry name" value="HSP70"/>
    <property type="match status" value="1"/>
</dbReference>
<evidence type="ECO:0000256" key="2">
    <source>
        <dbReference type="ARBA" id="ARBA00022741"/>
    </source>
</evidence>
<accession>A0A8C4QS64</accession>
<dbReference type="Proteomes" id="UP000694388">
    <property type="component" value="Unplaced"/>
</dbReference>
<protein>
    <submittedName>
        <fullName evidence="5">Uncharacterized protein</fullName>
    </submittedName>
</protein>
<comment type="similarity">
    <text evidence="1">Belongs to the heat shock protein 70 family.</text>
</comment>
<feature type="transmembrane region" description="Helical" evidence="4">
    <location>
        <begin position="98"/>
        <end position="124"/>
    </location>
</feature>
<keyword evidence="4" id="KW-0472">Membrane</keyword>
<dbReference type="SUPFAM" id="SSF53067">
    <property type="entry name" value="Actin-like ATPase domain"/>
    <property type="match status" value="1"/>
</dbReference>
<keyword evidence="4" id="KW-1133">Transmembrane helix</keyword>
<dbReference type="GO" id="GO:0005524">
    <property type="term" value="F:ATP binding"/>
    <property type="evidence" value="ECO:0007669"/>
    <property type="project" value="UniProtKB-KW"/>
</dbReference>
<dbReference type="Gene3D" id="3.30.420.40">
    <property type="match status" value="1"/>
</dbReference>
<organism evidence="5 6">
    <name type="scientific">Eptatretus burgeri</name>
    <name type="common">Inshore hagfish</name>
    <dbReference type="NCBI Taxonomy" id="7764"/>
    <lineage>
        <taxon>Eukaryota</taxon>
        <taxon>Metazoa</taxon>
        <taxon>Chordata</taxon>
        <taxon>Craniata</taxon>
        <taxon>Vertebrata</taxon>
        <taxon>Cyclostomata</taxon>
        <taxon>Myxini</taxon>
        <taxon>Myxiniformes</taxon>
        <taxon>Myxinidae</taxon>
        <taxon>Eptatretinae</taxon>
        <taxon>Eptatretus</taxon>
    </lineage>
</organism>
<keyword evidence="4" id="KW-0812">Transmembrane</keyword>
<name>A0A8C4QS64_EPTBU</name>